<organism evidence="4 5">
    <name type="scientific">Pseudo-nitzschia multistriata</name>
    <dbReference type="NCBI Taxonomy" id="183589"/>
    <lineage>
        <taxon>Eukaryota</taxon>
        <taxon>Sar</taxon>
        <taxon>Stramenopiles</taxon>
        <taxon>Ochrophyta</taxon>
        <taxon>Bacillariophyta</taxon>
        <taxon>Bacillariophyceae</taxon>
        <taxon>Bacillariophycidae</taxon>
        <taxon>Bacillariales</taxon>
        <taxon>Bacillariaceae</taxon>
        <taxon>Pseudo-nitzschia</taxon>
    </lineage>
</organism>
<dbReference type="SUPFAM" id="SSF55724">
    <property type="entry name" value="Mog1p/PsbP-like"/>
    <property type="match status" value="1"/>
</dbReference>
<dbReference type="OrthoDB" id="10255285at2759"/>
<dbReference type="Proteomes" id="UP000291116">
    <property type="component" value="Unassembled WGS sequence"/>
</dbReference>
<keyword evidence="3" id="KW-0653">Protein transport</keyword>
<evidence type="ECO:0000313" key="5">
    <source>
        <dbReference type="Proteomes" id="UP000291116"/>
    </source>
</evidence>
<keyword evidence="5" id="KW-1185">Reference proteome</keyword>
<dbReference type="GO" id="GO:0005634">
    <property type="term" value="C:nucleus"/>
    <property type="evidence" value="ECO:0007669"/>
    <property type="project" value="TreeGrafter"/>
</dbReference>
<proteinExistence type="inferred from homology"/>
<protein>
    <submittedName>
        <fullName evidence="4">Uncharacterized protein</fullName>
    </submittedName>
</protein>
<name>A0A448Z4N1_9STRA</name>
<dbReference type="Gene3D" id="3.40.1000.10">
    <property type="entry name" value="Mog1/PsbP, alpha/beta/alpha sandwich"/>
    <property type="match status" value="1"/>
</dbReference>
<dbReference type="PANTHER" id="PTHR15837">
    <property type="entry name" value="RAN GUANINE NUCLEOTIDE RELEASE FACTOR"/>
    <property type="match status" value="1"/>
</dbReference>
<evidence type="ECO:0000256" key="1">
    <source>
        <dbReference type="ARBA" id="ARBA00010307"/>
    </source>
</evidence>
<dbReference type="EMBL" id="CAACVS010000112">
    <property type="protein sequence ID" value="VEU37001.1"/>
    <property type="molecule type" value="Genomic_DNA"/>
</dbReference>
<dbReference type="GO" id="GO:0006606">
    <property type="term" value="P:protein import into nucleus"/>
    <property type="evidence" value="ECO:0007669"/>
    <property type="project" value="TreeGrafter"/>
</dbReference>
<dbReference type="AlphaFoldDB" id="A0A448Z4N1"/>
<dbReference type="InterPro" id="IPR007681">
    <property type="entry name" value="Mog1"/>
</dbReference>
<reference evidence="4 5" key="1">
    <citation type="submission" date="2019-01" db="EMBL/GenBank/DDBJ databases">
        <authorList>
            <person name="Ferrante I. M."/>
        </authorList>
    </citation>
    <scope>NUCLEOTIDE SEQUENCE [LARGE SCALE GENOMIC DNA]</scope>
    <source>
        <strain evidence="4 5">B856</strain>
    </source>
</reference>
<comment type="similarity">
    <text evidence="1">Belongs to the MOG1 family.</text>
</comment>
<dbReference type="GO" id="GO:0031267">
    <property type="term" value="F:small GTPase binding"/>
    <property type="evidence" value="ECO:0007669"/>
    <property type="project" value="TreeGrafter"/>
</dbReference>
<dbReference type="GO" id="GO:0005085">
    <property type="term" value="F:guanyl-nucleotide exchange factor activity"/>
    <property type="evidence" value="ECO:0007669"/>
    <property type="project" value="TreeGrafter"/>
</dbReference>
<accession>A0A448Z4N1</accession>
<dbReference type="PANTHER" id="PTHR15837:SF0">
    <property type="entry name" value="RAN GUANINE NUCLEOTIDE RELEASE FACTOR"/>
    <property type="match status" value="1"/>
</dbReference>
<dbReference type="InterPro" id="IPR016123">
    <property type="entry name" value="Mog1/PsbP_a/b/a-sand"/>
</dbReference>
<evidence type="ECO:0000256" key="3">
    <source>
        <dbReference type="ARBA" id="ARBA00022927"/>
    </source>
</evidence>
<evidence type="ECO:0000313" key="4">
    <source>
        <dbReference type="EMBL" id="VEU37001.1"/>
    </source>
</evidence>
<keyword evidence="2" id="KW-0813">Transport</keyword>
<evidence type="ECO:0000256" key="2">
    <source>
        <dbReference type="ARBA" id="ARBA00022448"/>
    </source>
</evidence>
<sequence length="214" mass="23447">MQPCSSVEGSHVTQPLFGGAIACDLPAGWKDLSDVRPIPDNQECFQNSLVDENPIMLVVEILERQEQIGDQDAASFFFNELAERNDVLQTKNDIRFFTLAEPVLATALLGDASVVAGTNTVLTCAGYGYQKVAMGRDYDNAGNSRRENQEVKCIRVDLCVLRLQAQETDLLVTISRPVDDINLNEASLDSSSAESAILSQVISTFRIDNWGLFG</sequence>
<dbReference type="Pfam" id="PF04603">
    <property type="entry name" value="Mog1"/>
    <property type="match status" value="1"/>
</dbReference>
<gene>
    <name evidence="4" type="ORF">PSNMU_V1.4_AUG-EV-PASAV3_0037790</name>
</gene>